<keyword evidence="2" id="KW-0812">Transmembrane</keyword>
<name>A0A7S3Q3K2_9STRA</name>
<feature type="region of interest" description="Disordered" evidence="1">
    <location>
        <begin position="1"/>
        <end position="27"/>
    </location>
</feature>
<dbReference type="EMBL" id="HBIO01012122">
    <property type="protein sequence ID" value="CAE0464582.1"/>
    <property type="molecule type" value="Transcribed_RNA"/>
</dbReference>
<accession>A0A7S3Q3K2</accession>
<reference evidence="3" key="1">
    <citation type="submission" date="2021-01" db="EMBL/GenBank/DDBJ databases">
        <authorList>
            <person name="Corre E."/>
            <person name="Pelletier E."/>
            <person name="Niang G."/>
            <person name="Scheremetjew M."/>
            <person name="Finn R."/>
            <person name="Kale V."/>
            <person name="Holt S."/>
            <person name="Cochrane G."/>
            <person name="Meng A."/>
            <person name="Brown T."/>
            <person name="Cohen L."/>
        </authorList>
    </citation>
    <scope>NUCLEOTIDE SEQUENCE</scope>
    <source>
        <strain evidence="3">MM31A-1</strain>
    </source>
</reference>
<evidence type="ECO:0000256" key="2">
    <source>
        <dbReference type="SAM" id="Phobius"/>
    </source>
</evidence>
<keyword evidence="2" id="KW-0472">Membrane</keyword>
<protein>
    <recommendedName>
        <fullName evidence="4">Sulfotransferase domain-containing protein</fullName>
    </recommendedName>
</protein>
<evidence type="ECO:0000313" key="3">
    <source>
        <dbReference type="EMBL" id="CAE0464582.1"/>
    </source>
</evidence>
<evidence type="ECO:0008006" key="4">
    <source>
        <dbReference type="Google" id="ProtNLM"/>
    </source>
</evidence>
<dbReference type="SUPFAM" id="SSF52540">
    <property type="entry name" value="P-loop containing nucleoside triphosphate hydrolases"/>
    <property type="match status" value="1"/>
</dbReference>
<evidence type="ECO:0000256" key="1">
    <source>
        <dbReference type="SAM" id="MobiDB-lite"/>
    </source>
</evidence>
<organism evidence="3">
    <name type="scientific">Chaetoceros debilis</name>
    <dbReference type="NCBI Taxonomy" id="122233"/>
    <lineage>
        <taxon>Eukaryota</taxon>
        <taxon>Sar</taxon>
        <taxon>Stramenopiles</taxon>
        <taxon>Ochrophyta</taxon>
        <taxon>Bacillariophyta</taxon>
        <taxon>Coscinodiscophyceae</taxon>
        <taxon>Chaetocerotophycidae</taxon>
        <taxon>Chaetocerotales</taxon>
        <taxon>Chaetocerotaceae</taxon>
        <taxon>Chaetoceros</taxon>
    </lineage>
</organism>
<gene>
    <name evidence="3" type="ORF">CDEB00056_LOCUS9423</name>
</gene>
<feature type="transmembrane region" description="Helical" evidence="2">
    <location>
        <begin position="33"/>
        <end position="53"/>
    </location>
</feature>
<proteinExistence type="predicted"/>
<dbReference type="AlphaFoldDB" id="A0A7S3Q3K2"/>
<sequence>MLRTKRPSTTLNPLSPDEAPRPRKRERRWNRSVMITFLSACLMSTGNMLAIRFNHLDEGDKTILEVIATVNANSSNMVVDSSIAVDTETDADANPRPEDSSLDTSLKAALIMDTGNGSSKSGETMSFPSHCRWDCYLKNHPELAKVVKTEEAALDHYLRHGAREGQDCSCDSKTSIKSGSQIDIPFAGIPSRFWTCQRDSADTEQEKRKIIFVHVFKTAGTTFRQFFRNYAHICNRRTVTIRCTMVLSESLTNQTSEWMLPATNSNNRNNRAVGYSAGPCAAGDFVDGKTDESARKSITSSEEIERYNNKKNTRLFENLSYSELQKHDVDILSGHMPMGLHSNWYTKKEKEVVTPLYITFFRDPVDRFVSGQLQVNKQMVNKGKEKEWDFEAALAYIVKVIKKRKTSCDGLSGYLMTPAQKVGQNITLAEKKNIMKSNLVDFPVIIGVVERMADSLNLMRYAMNSDGNALVDKMFETLNYQPSQKKTNGSKRRLLEKNKSKISTSALVREIQKDTDLFATLKSNLRDEYEIYDYAMELHKEQVKRLSKIRA</sequence>
<keyword evidence="2" id="KW-1133">Transmembrane helix</keyword>
<dbReference type="InterPro" id="IPR027417">
    <property type="entry name" value="P-loop_NTPase"/>
</dbReference>
<dbReference type="Gene3D" id="3.40.50.300">
    <property type="entry name" value="P-loop containing nucleotide triphosphate hydrolases"/>
    <property type="match status" value="1"/>
</dbReference>